<dbReference type="AlphaFoldDB" id="A0A0E9VM97"/>
<evidence type="ECO:0000313" key="2">
    <source>
        <dbReference type="EMBL" id="JAH79202.1"/>
    </source>
</evidence>
<accession>A0A0E9VM97</accession>
<name>A0A0E9VM97_ANGAN</name>
<protein>
    <submittedName>
        <fullName evidence="2">Uncharacterized protein</fullName>
    </submittedName>
</protein>
<keyword evidence="1" id="KW-0812">Transmembrane</keyword>
<sequence length="36" mass="4317">MAVIRNSKIQTSLAFIRILTYIHTIYYIDTDFSFFN</sequence>
<dbReference type="EMBL" id="GBXM01029375">
    <property type="protein sequence ID" value="JAH79202.1"/>
    <property type="molecule type" value="Transcribed_RNA"/>
</dbReference>
<organism evidence="2">
    <name type="scientific">Anguilla anguilla</name>
    <name type="common">European freshwater eel</name>
    <name type="synonym">Muraena anguilla</name>
    <dbReference type="NCBI Taxonomy" id="7936"/>
    <lineage>
        <taxon>Eukaryota</taxon>
        <taxon>Metazoa</taxon>
        <taxon>Chordata</taxon>
        <taxon>Craniata</taxon>
        <taxon>Vertebrata</taxon>
        <taxon>Euteleostomi</taxon>
        <taxon>Actinopterygii</taxon>
        <taxon>Neopterygii</taxon>
        <taxon>Teleostei</taxon>
        <taxon>Anguilliformes</taxon>
        <taxon>Anguillidae</taxon>
        <taxon>Anguilla</taxon>
    </lineage>
</organism>
<keyword evidence="1" id="KW-1133">Transmembrane helix</keyword>
<proteinExistence type="predicted"/>
<reference evidence="2" key="2">
    <citation type="journal article" date="2015" name="Fish Shellfish Immunol.">
        <title>Early steps in the European eel (Anguilla anguilla)-Vibrio vulnificus interaction in the gills: Role of the RtxA13 toxin.</title>
        <authorList>
            <person name="Callol A."/>
            <person name="Pajuelo D."/>
            <person name="Ebbesson L."/>
            <person name="Teles M."/>
            <person name="MacKenzie S."/>
            <person name="Amaro C."/>
        </authorList>
    </citation>
    <scope>NUCLEOTIDE SEQUENCE</scope>
</reference>
<feature type="transmembrane region" description="Helical" evidence="1">
    <location>
        <begin position="12"/>
        <end position="28"/>
    </location>
</feature>
<reference evidence="2" key="1">
    <citation type="submission" date="2014-11" db="EMBL/GenBank/DDBJ databases">
        <authorList>
            <person name="Amaro Gonzalez C."/>
        </authorList>
    </citation>
    <scope>NUCLEOTIDE SEQUENCE</scope>
</reference>
<keyword evidence="1" id="KW-0472">Membrane</keyword>
<evidence type="ECO:0000256" key="1">
    <source>
        <dbReference type="SAM" id="Phobius"/>
    </source>
</evidence>